<feature type="compositionally biased region" description="Acidic residues" evidence="4">
    <location>
        <begin position="1330"/>
        <end position="1341"/>
    </location>
</feature>
<dbReference type="Pfam" id="PF15469">
    <property type="entry name" value="Sec5"/>
    <property type="match status" value="1"/>
</dbReference>
<feature type="region of interest" description="Disordered" evidence="4">
    <location>
        <begin position="735"/>
        <end position="789"/>
    </location>
</feature>
<feature type="region of interest" description="Disordered" evidence="4">
    <location>
        <begin position="520"/>
        <end position="559"/>
    </location>
</feature>
<feature type="compositionally biased region" description="Acidic residues" evidence="4">
    <location>
        <begin position="1305"/>
        <end position="1314"/>
    </location>
</feature>
<evidence type="ECO:0000256" key="1">
    <source>
        <dbReference type="ARBA" id="ARBA00010578"/>
    </source>
</evidence>
<evidence type="ECO:0000313" key="7">
    <source>
        <dbReference type="Proteomes" id="UP000274922"/>
    </source>
</evidence>
<feature type="domain" description="Exocyst complex component EXOC2/Sec5 N-terminal" evidence="5">
    <location>
        <begin position="206"/>
        <end position="1260"/>
    </location>
</feature>
<dbReference type="STRING" id="1555241.A0A4P9X937"/>
<feature type="compositionally biased region" description="Low complexity" evidence="4">
    <location>
        <begin position="520"/>
        <end position="538"/>
    </location>
</feature>
<protein>
    <recommendedName>
        <fullName evidence="5">Exocyst complex component EXOC2/Sec5 N-terminal domain-containing protein</fullName>
    </recommendedName>
</protein>
<keyword evidence="7" id="KW-1185">Reference proteome</keyword>
<dbReference type="InterPro" id="IPR039481">
    <property type="entry name" value="EXOC2/Sec5_N_dom"/>
</dbReference>
<dbReference type="EMBL" id="ML014159">
    <property type="protein sequence ID" value="RKP01843.1"/>
    <property type="molecule type" value="Genomic_DNA"/>
</dbReference>
<accession>A0A4P9X937</accession>
<organism evidence="6 7">
    <name type="scientific">Caulochytrium protostelioides</name>
    <dbReference type="NCBI Taxonomy" id="1555241"/>
    <lineage>
        <taxon>Eukaryota</taxon>
        <taxon>Fungi</taxon>
        <taxon>Fungi incertae sedis</taxon>
        <taxon>Chytridiomycota</taxon>
        <taxon>Chytridiomycota incertae sedis</taxon>
        <taxon>Chytridiomycetes</taxon>
        <taxon>Caulochytriales</taxon>
        <taxon>Caulochytriaceae</taxon>
        <taxon>Caulochytrium</taxon>
    </lineage>
</organism>
<feature type="region of interest" description="Disordered" evidence="4">
    <location>
        <begin position="584"/>
        <end position="627"/>
    </location>
</feature>
<feature type="compositionally biased region" description="Basic and acidic residues" evidence="4">
    <location>
        <begin position="1292"/>
        <end position="1304"/>
    </location>
</feature>
<dbReference type="PANTHER" id="PTHR13043:SF1">
    <property type="entry name" value="EXOCYST COMPLEX COMPONENT 2"/>
    <property type="match status" value="1"/>
</dbReference>
<gene>
    <name evidence="6" type="ORF">CXG81DRAFT_25476</name>
</gene>
<keyword evidence="3" id="KW-0268">Exocytosis</keyword>
<dbReference type="InterPro" id="IPR029175">
    <property type="entry name" value="EXOC2/Sec5"/>
</dbReference>
<proteinExistence type="inferred from homology"/>
<dbReference type="GO" id="GO:0006887">
    <property type="term" value="P:exocytosis"/>
    <property type="evidence" value="ECO:0007669"/>
    <property type="project" value="UniProtKB-KW"/>
</dbReference>
<comment type="similarity">
    <text evidence="1">Belongs to the SEC5 family.</text>
</comment>
<evidence type="ECO:0000256" key="4">
    <source>
        <dbReference type="SAM" id="MobiDB-lite"/>
    </source>
</evidence>
<dbReference type="GO" id="GO:0006893">
    <property type="term" value="P:Golgi to plasma membrane transport"/>
    <property type="evidence" value="ECO:0007669"/>
    <property type="project" value="InterPro"/>
</dbReference>
<reference evidence="7" key="1">
    <citation type="journal article" date="2018" name="Nat. Microbiol.">
        <title>Leveraging single-cell genomics to expand the fungal tree of life.</title>
        <authorList>
            <person name="Ahrendt S.R."/>
            <person name="Quandt C.A."/>
            <person name="Ciobanu D."/>
            <person name="Clum A."/>
            <person name="Salamov A."/>
            <person name="Andreopoulos B."/>
            <person name="Cheng J.F."/>
            <person name="Woyke T."/>
            <person name="Pelin A."/>
            <person name="Henrissat B."/>
            <person name="Reynolds N.K."/>
            <person name="Benny G.L."/>
            <person name="Smith M.E."/>
            <person name="James T.Y."/>
            <person name="Grigoriev I.V."/>
        </authorList>
    </citation>
    <scope>NUCLEOTIDE SEQUENCE [LARGE SCALE GENOMIC DNA]</scope>
    <source>
        <strain evidence="7">ATCC 52028</strain>
    </source>
</reference>
<evidence type="ECO:0000256" key="2">
    <source>
        <dbReference type="ARBA" id="ARBA00022448"/>
    </source>
</evidence>
<dbReference type="Proteomes" id="UP000274922">
    <property type="component" value="Unassembled WGS sequence"/>
</dbReference>
<evidence type="ECO:0000256" key="3">
    <source>
        <dbReference type="ARBA" id="ARBA00022483"/>
    </source>
</evidence>
<feature type="region of interest" description="Disordered" evidence="4">
    <location>
        <begin position="173"/>
        <end position="204"/>
    </location>
</feature>
<feature type="compositionally biased region" description="Polar residues" evidence="4">
    <location>
        <begin position="38"/>
        <end position="47"/>
    </location>
</feature>
<dbReference type="PANTHER" id="PTHR13043">
    <property type="entry name" value="EXOCYST COMPLEX COMPONENT SEC5"/>
    <property type="match status" value="1"/>
</dbReference>
<keyword evidence="2" id="KW-0813">Transport</keyword>
<feature type="compositionally biased region" description="Low complexity" evidence="4">
    <location>
        <begin position="177"/>
        <end position="202"/>
    </location>
</feature>
<feature type="compositionally biased region" description="Gly residues" evidence="4">
    <location>
        <begin position="593"/>
        <end position="610"/>
    </location>
</feature>
<dbReference type="GO" id="GO:0000145">
    <property type="term" value="C:exocyst"/>
    <property type="evidence" value="ECO:0007669"/>
    <property type="project" value="InterPro"/>
</dbReference>
<dbReference type="OrthoDB" id="26242at2759"/>
<feature type="compositionally biased region" description="Gly residues" evidence="4">
    <location>
        <begin position="736"/>
        <end position="765"/>
    </location>
</feature>
<evidence type="ECO:0000259" key="5">
    <source>
        <dbReference type="Pfam" id="PF15469"/>
    </source>
</evidence>
<feature type="compositionally biased region" description="Low complexity" evidence="4">
    <location>
        <begin position="779"/>
        <end position="789"/>
    </location>
</feature>
<name>A0A4P9X937_9FUNG</name>
<evidence type="ECO:0000313" key="6">
    <source>
        <dbReference type="EMBL" id="RKP01843.1"/>
    </source>
</evidence>
<feature type="region of interest" description="Disordered" evidence="4">
    <location>
        <begin position="1"/>
        <end position="53"/>
    </location>
</feature>
<feature type="region of interest" description="Disordered" evidence="4">
    <location>
        <begin position="1278"/>
        <end position="1347"/>
    </location>
</feature>
<sequence>MAAARASDHPDDDASSDDGRAATGGAVTPSPDRRRGASTGTGQTGSMSAAANARAAQQAAAASWTLDEQQEVLRFYDLVELYPTVYHETAVPDVSMVAPPAAAAVAAAAAAGAAPSTPAAAAAAAGAAPHAAKWATMATARAAQEPPQETADPLGIKASVVYRPRRRPKFQSMLGLESAPPSGAATTTAPADGTAPPAAAEDAPPPSVYISHRHFDPSFFLREIHRGTSFRDLENGLVFLKKALVQRQETMKQLVKTHFAQFVHAKATIDAFYTGMRERNLVSDPHYGLRPFQTELDATLGRARTLYGPMLERRQQAEKIRVVLTVLDQWKFFFNLPSALAEMVARNRYDAAVRDYQKGRHLMTTSFPGSSAAAAAAASSAGGGTGGTPSSQTPAAGAAAAAGAGGLLPSQYETVFARVWTKVEKVVDGFRQKLFRQLEQGHLPLDMQEKLLAHLVELDSTIDPFTFLLSLQFRQLQPAIDRCIRIYVMQVQALAARAYRYGAPASAAASAAAAAAAAPPGSHSTAQTASTTAGATRGDAPEPRPLGKNLFKRPAGETLSSEQDLTLGSVYFKNLEHSMGHLVVSDPTATDGGAPGAAAGGDTGGDGGDGASVPTAASRAGPGVTDGGMAATGAMGAGPAWRDGIGIGIGDGTPLNVTAHQPFNLAAFCRALLLLAHPSRHADFEHLARDDLNFQIGRAMTLLVKQVCQIITERIPAFWKICCLFLDHRADRRHGGPSGTHGSGGGASGAPGGSGGMSGGMSGGGRGRHTGALPPSTGPPRRAGYGAAPGGAPRDPLIAAFGATASERTIVEGLLHQIGALLSRTFSHIYFLEMDAATLAEKAAQADIMTSLGVGGVGGVGGVSSSPAAAAADLSAAGAADGVDSGRAVDGFGADLGIASLGMGLSAAAAANPIPLLAARLFDGQTLTACAVFTSQVRTLLRTVDTIAAIGMRLDNRPVMDDLLSGTVARIQRRLVDALGHCWKSESFQLVMAEDWIVTPVIAAETPRGAYGSGGALADLLGDGGGRGGPSARLGGSHVLRIATRFHTLVQRSIEAMVPPRSPLATYASGTLHDAVEQTLAASVERVLDGMVHLAQTVTAQAQTHAVAGLTGVDAVALAPRADAGSAAGPSSTAPAAAAAAAAAAASAARHGGLAPAGDVVLVKARTLRILLDRLDDTQEALRNTNGLTASSVLPDGYGGVGAGSADAKMIRMGGAGAAGGSGAVVLTGTTPADLLSRRLILILTNLSLLHERIIPMLWRQWYDSRLGFATRRQAMSAMSRSGLQRSRHGVHRDNNDGVLHERDNDDDEDDDEGTAGAAAATRRAADDGGANDDDDDDDETAPTSTPLCQRLLRTTRHLQMTLSQNVLSQKRTALVQMIQSGLLRSGLNLVGPLCPVAVLPFSHGVVTTFVGLLVQCTPLASPPIVLRFVCSLVETLLDDLLSAVQAIDALSTHGFCLVMLQVDWILETLVPPLRDLRGHGPDVALDAGLRHSRLDLGPDDRAAAAARGSRLARAGGRGSADPLADAVIAWIRDVVYAGVIEIQTACEAILLPESRVAATAPPSASPSAGGAARPVVRSHVLAQAKATLGAAHAANRLQYACFQTLFGHLQPADGL</sequence>